<comment type="caution">
    <text evidence="3">The sequence shown here is derived from an EMBL/GenBank/DDBJ whole genome shotgun (WGS) entry which is preliminary data.</text>
</comment>
<feature type="region of interest" description="Disordered" evidence="1">
    <location>
        <begin position="257"/>
        <end position="283"/>
    </location>
</feature>
<dbReference type="Pfam" id="PF00651">
    <property type="entry name" value="BTB"/>
    <property type="match status" value="1"/>
</dbReference>
<dbReference type="Proteomes" id="UP001642540">
    <property type="component" value="Unassembled WGS sequence"/>
</dbReference>
<sequence length="537" mass="61005">MFRRRRRTNTHNVPEIGMAKGPQNVPLCYNMVANLQRKTATADIQTRLPPPRTRFRFRRFAQHRPPPQGPIVNEVARPLQDLYPIGQCGAVKEVKVASLEDDFSECFVCFQTPINRGYYEKQHKKIIGSSDPNTNRSVCFPGRQFRVIVQKSKVGGPEPYVLLAFNICTCKDCMTHVQLISRQLGPVTVKFEVDITVEPNTRTPATENLSLDFYPGCTSEYDMDKDYKANAKYLYYYYYGPMSTTIIDGFKKIAARQGPVPTPPPAQPANRPNPVPNPNGLPLPNRPAIAGANANVVPNRPAPVVPVRAPPTFTSPGHQRTIRIISITPKPTTAPCDFNYFRKIYDMKEETDVDVMSSDGKVFKCHRIVLMTRCEAFSRLLPHKTAAEGKIRQTLKLDEDANVVEAFLLFIYKNDTSRISADLRAAVGCIRLANQYNIQDLSASACDLLIKRVENGEWIDQAELYELYNYVHLVETVEIVVELKWTIINNVRKTLLETKNKRVKVAEEKENDVLKTTFGLEEDVRDFMLDLMRTCRE</sequence>
<dbReference type="SUPFAM" id="SSF54695">
    <property type="entry name" value="POZ domain"/>
    <property type="match status" value="1"/>
</dbReference>
<proteinExistence type="predicted"/>
<evidence type="ECO:0000313" key="3">
    <source>
        <dbReference type="EMBL" id="CAL8123881.1"/>
    </source>
</evidence>
<reference evidence="3 4" key="1">
    <citation type="submission" date="2024-08" db="EMBL/GenBank/DDBJ databases">
        <authorList>
            <person name="Cucini C."/>
            <person name="Frati F."/>
        </authorList>
    </citation>
    <scope>NUCLEOTIDE SEQUENCE [LARGE SCALE GENOMIC DNA]</scope>
</reference>
<dbReference type="InterPro" id="IPR011333">
    <property type="entry name" value="SKP1/BTB/POZ_sf"/>
</dbReference>
<gene>
    <name evidence="3" type="ORF">ODALV1_LOCUS20360</name>
</gene>
<feature type="domain" description="BTB" evidence="2">
    <location>
        <begin position="351"/>
        <end position="420"/>
    </location>
</feature>
<dbReference type="InterPro" id="IPR000210">
    <property type="entry name" value="BTB/POZ_dom"/>
</dbReference>
<name>A0ABP1REI2_9HEXA</name>
<protein>
    <recommendedName>
        <fullName evidence="2">BTB domain-containing protein</fullName>
    </recommendedName>
</protein>
<evidence type="ECO:0000259" key="2">
    <source>
        <dbReference type="PROSITE" id="PS50097"/>
    </source>
</evidence>
<dbReference type="PANTHER" id="PTHR24413">
    <property type="entry name" value="SPECKLE-TYPE POZ PROTEIN"/>
    <property type="match status" value="1"/>
</dbReference>
<evidence type="ECO:0000313" key="4">
    <source>
        <dbReference type="Proteomes" id="UP001642540"/>
    </source>
</evidence>
<dbReference type="SMART" id="SM00225">
    <property type="entry name" value="BTB"/>
    <property type="match status" value="1"/>
</dbReference>
<accession>A0ABP1REI2</accession>
<dbReference type="CDD" id="cd18186">
    <property type="entry name" value="BTB_POZ_ZBTB_KLHL-like"/>
    <property type="match status" value="1"/>
</dbReference>
<feature type="compositionally biased region" description="Pro residues" evidence="1">
    <location>
        <begin position="260"/>
        <end position="283"/>
    </location>
</feature>
<organism evidence="3 4">
    <name type="scientific">Orchesella dallaii</name>
    <dbReference type="NCBI Taxonomy" id="48710"/>
    <lineage>
        <taxon>Eukaryota</taxon>
        <taxon>Metazoa</taxon>
        <taxon>Ecdysozoa</taxon>
        <taxon>Arthropoda</taxon>
        <taxon>Hexapoda</taxon>
        <taxon>Collembola</taxon>
        <taxon>Entomobryomorpha</taxon>
        <taxon>Entomobryoidea</taxon>
        <taxon>Orchesellidae</taxon>
        <taxon>Orchesellinae</taxon>
        <taxon>Orchesella</taxon>
    </lineage>
</organism>
<dbReference type="Gene3D" id="3.30.710.10">
    <property type="entry name" value="Potassium Channel Kv1.1, Chain A"/>
    <property type="match status" value="1"/>
</dbReference>
<keyword evidence="4" id="KW-1185">Reference proteome</keyword>
<dbReference type="PROSITE" id="PS50097">
    <property type="entry name" value="BTB"/>
    <property type="match status" value="1"/>
</dbReference>
<evidence type="ECO:0000256" key="1">
    <source>
        <dbReference type="SAM" id="MobiDB-lite"/>
    </source>
</evidence>
<dbReference type="EMBL" id="CAXLJM020000068">
    <property type="protein sequence ID" value="CAL8123881.1"/>
    <property type="molecule type" value="Genomic_DNA"/>
</dbReference>